<dbReference type="Proteomes" id="UP000230842">
    <property type="component" value="Unassembled WGS sequence"/>
</dbReference>
<name>A0A0B2B1C4_9ACTN</name>
<dbReference type="PANTHER" id="PTHR43464">
    <property type="entry name" value="METHYLTRANSFERASE"/>
    <property type="match status" value="1"/>
</dbReference>
<dbReference type="Gene3D" id="3.40.50.150">
    <property type="entry name" value="Vaccinia Virus protein VP39"/>
    <property type="match status" value="1"/>
</dbReference>
<gene>
    <name evidence="4" type="ORF">CLV56_1090</name>
</gene>
<proteinExistence type="predicted"/>
<dbReference type="GO" id="GO:0008168">
    <property type="term" value="F:methyltransferase activity"/>
    <property type="evidence" value="ECO:0007669"/>
    <property type="project" value="UniProtKB-KW"/>
</dbReference>
<dbReference type="CDD" id="cd02440">
    <property type="entry name" value="AdoMet_MTases"/>
    <property type="match status" value="1"/>
</dbReference>
<dbReference type="EMBL" id="PGEZ01000001">
    <property type="protein sequence ID" value="PJJ56876.1"/>
    <property type="molecule type" value="Genomic_DNA"/>
</dbReference>
<evidence type="ECO:0000256" key="1">
    <source>
        <dbReference type="ARBA" id="ARBA00022603"/>
    </source>
</evidence>
<comment type="caution">
    <text evidence="4">The sequence shown here is derived from an EMBL/GenBank/DDBJ whole genome shotgun (WGS) entry which is preliminary data.</text>
</comment>
<dbReference type="Pfam" id="PF13489">
    <property type="entry name" value="Methyltransf_23"/>
    <property type="match status" value="1"/>
</dbReference>
<evidence type="ECO:0000256" key="3">
    <source>
        <dbReference type="ARBA" id="ARBA00022691"/>
    </source>
</evidence>
<dbReference type="OrthoDB" id="7062303at2"/>
<protein>
    <submittedName>
        <fullName evidence="4">Methyltransferase family protein</fullName>
    </submittedName>
</protein>
<dbReference type="GO" id="GO:0032259">
    <property type="term" value="P:methylation"/>
    <property type="evidence" value="ECO:0007669"/>
    <property type="project" value="UniProtKB-KW"/>
</dbReference>
<reference evidence="4 5" key="1">
    <citation type="submission" date="2017-11" db="EMBL/GenBank/DDBJ databases">
        <title>Genomic Encyclopedia of Archaeal and Bacterial Type Strains, Phase II (KMG-II): From Individual Species to Whole Genera.</title>
        <authorList>
            <person name="Goeker M."/>
        </authorList>
    </citation>
    <scope>NUCLEOTIDE SEQUENCE [LARGE SCALE GENOMIC DNA]</scope>
    <source>
        <strain evidence="4 5">DSM 27763</strain>
    </source>
</reference>
<dbReference type="SUPFAM" id="SSF53335">
    <property type="entry name" value="S-adenosyl-L-methionine-dependent methyltransferases"/>
    <property type="match status" value="1"/>
</dbReference>
<evidence type="ECO:0000313" key="4">
    <source>
        <dbReference type="EMBL" id="PJJ56876.1"/>
    </source>
</evidence>
<evidence type="ECO:0000256" key="2">
    <source>
        <dbReference type="ARBA" id="ARBA00022679"/>
    </source>
</evidence>
<organism evidence="4 5">
    <name type="scientific">Mumia flava</name>
    <dbReference type="NCBI Taxonomy" id="1348852"/>
    <lineage>
        <taxon>Bacteria</taxon>
        <taxon>Bacillati</taxon>
        <taxon>Actinomycetota</taxon>
        <taxon>Actinomycetes</taxon>
        <taxon>Propionibacteriales</taxon>
        <taxon>Nocardioidaceae</taxon>
        <taxon>Mumia</taxon>
    </lineage>
</organism>
<keyword evidence="3" id="KW-0949">S-adenosyl-L-methionine</keyword>
<accession>A0A0B2B1C4</accession>
<dbReference type="AlphaFoldDB" id="A0A0B2B1C4"/>
<dbReference type="InterPro" id="IPR029063">
    <property type="entry name" value="SAM-dependent_MTases_sf"/>
</dbReference>
<dbReference type="RefSeq" id="WP_039364401.1">
    <property type="nucleotide sequence ID" value="NZ_PGEZ01000001.1"/>
</dbReference>
<evidence type="ECO:0000313" key="5">
    <source>
        <dbReference type="Proteomes" id="UP000230842"/>
    </source>
</evidence>
<sequence length="235" mass="26830">MTSAEVPVLRYWNDWNAEYREHGQDWAAQRQAEIFEAWLGGIGRRDLRILEVGCGAGWLSRRLGAFGHVTGIDLADEVVARARERQPGARLLAGDFMTTDVGGPFDVVVHMETLAHVVDQQAFCDRVADLLAPGGRLMVSTQNRTVRERYMITPPAPPAQIRHWVDPDRLRYLVGARLVVDELFTVNPDSDRLPRRLLTARRVHRLLGHSLSQRLERRTEAWGWGRTIMLRAHRE</sequence>
<dbReference type="PANTHER" id="PTHR43464:SF19">
    <property type="entry name" value="UBIQUINONE BIOSYNTHESIS O-METHYLTRANSFERASE, MITOCHONDRIAL"/>
    <property type="match status" value="1"/>
</dbReference>
<keyword evidence="2 4" id="KW-0808">Transferase</keyword>
<keyword evidence="1 4" id="KW-0489">Methyltransferase</keyword>
<keyword evidence="5" id="KW-1185">Reference proteome</keyword>